<gene>
    <name evidence="2" type="ORF">GCM10007383_37630</name>
</gene>
<accession>A0A918MS61</accession>
<proteinExistence type="predicted"/>
<keyword evidence="1" id="KW-0472">Membrane</keyword>
<reference evidence="2" key="2">
    <citation type="submission" date="2020-09" db="EMBL/GenBank/DDBJ databases">
        <authorList>
            <person name="Sun Q."/>
            <person name="Kim S."/>
        </authorList>
    </citation>
    <scope>NUCLEOTIDE SEQUENCE</scope>
    <source>
        <strain evidence="2">KCTC 12113</strain>
    </source>
</reference>
<organism evidence="2 3">
    <name type="scientific">Arenibacter certesii</name>
    <dbReference type="NCBI Taxonomy" id="228955"/>
    <lineage>
        <taxon>Bacteria</taxon>
        <taxon>Pseudomonadati</taxon>
        <taxon>Bacteroidota</taxon>
        <taxon>Flavobacteriia</taxon>
        <taxon>Flavobacteriales</taxon>
        <taxon>Flavobacteriaceae</taxon>
        <taxon>Arenibacter</taxon>
    </lineage>
</organism>
<dbReference type="AlphaFoldDB" id="A0A918MS61"/>
<sequence>MIIKNLDLKIKKEDIPVLKVLLSELVKPINSNGIDFSSLPGKFKQDFTDNNKLDTEFRRFANIFDKSGAGKFKQSTVGWALILVTPNSYGFDFDSFYKRINREERREKFEFNISKIKSKTYVPMIILGAFGGVYSLWNLLKDFEIIKTSPSFENRKTLQEEVTIDTLSLNKIDDSIQTKKTAGKNK</sequence>
<evidence type="ECO:0000256" key="1">
    <source>
        <dbReference type="SAM" id="Phobius"/>
    </source>
</evidence>
<keyword evidence="1" id="KW-1133">Transmembrane helix</keyword>
<dbReference type="RefSeq" id="WP_026814858.1">
    <property type="nucleotide sequence ID" value="NZ_BMWP01000043.1"/>
</dbReference>
<dbReference type="Proteomes" id="UP000634668">
    <property type="component" value="Unassembled WGS sequence"/>
</dbReference>
<keyword evidence="3" id="KW-1185">Reference proteome</keyword>
<evidence type="ECO:0000313" key="3">
    <source>
        <dbReference type="Proteomes" id="UP000634668"/>
    </source>
</evidence>
<evidence type="ECO:0000313" key="2">
    <source>
        <dbReference type="EMBL" id="GGW50233.1"/>
    </source>
</evidence>
<comment type="caution">
    <text evidence="2">The sequence shown here is derived from an EMBL/GenBank/DDBJ whole genome shotgun (WGS) entry which is preliminary data.</text>
</comment>
<keyword evidence="1" id="KW-0812">Transmembrane</keyword>
<protein>
    <submittedName>
        <fullName evidence="2">Uncharacterized protein</fullName>
    </submittedName>
</protein>
<feature type="transmembrane region" description="Helical" evidence="1">
    <location>
        <begin position="121"/>
        <end position="140"/>
    </location>
</feature>
<reference evidence="2" key="1">
    <citation type="journal article" date="2014" name="Int. J. Syst. Evol. Microbiol.">
        <title>Complete genome sequence of Corynebacterium casei LMG S-19264T (=DSM 44701T), isolated from a smear-ripened cheese.</title>
        <authorList>
            <consortium name="US DOE Joint Genome Institute (JGI-PGF)"/>
            <person name="Walter F."/>
            <person name="Albersmeier A."/>
            <person name="Kalinowski J."/>
            <person name="Ruckert C."/>
        </authorList>
    </citation>
    <scope>NUCLEOTIDE SEQUENCE</scope>
    <source>
        <strain evidence="2">KCTC 12113</strain>
    </source>
</reference>
<name>A0A918MS61_9FLAO</name>
<dbReference type="EMBL" id="BMWP01000043">
    <property type="protein sequence ID" value="GGW50233.1"/>
    <property type="molecule type" value="Genomic_DNA"/>
</dbReference>